<accession>R7SND3</accession>
<dbReference type="Proteomes" id="UP000053319">
    <property type="component" value="Unassembled WGS sequence"/>
</dbReference>
<dbReference type="GO" id="GO:0035556">
    <property type="term" value="P:intracellular signal transduction"/>
    <property type="evidence" value="ECO:0007669"/>
    <property type="project" value="TreeGrafter"/>
</dbReference>
<dbReference type="PANTHER" id="PTHR24346">
    <property type="entry name" value="MAP/MICROTUBULE AFFINITY-REGULATING KINASE"/>
    <property type="match status" value="1"/>
</dbReference>
<dbReference type="OMA" id="HPHEEEV"/>
<dbReference type="InterPro" id="IPR011009">
    <property type="entry name" value="Kinase-like_dom_sf"/>
</dbReference>
<proteinExistence type="predicted"/>
<protein>
    <recommendedName>
        <fullName evidence="3">Protein kinase domain-containing protein</fullName>
    </recommendedName>
</protein>
<reference evidence="4 5" key="1">
    <citation type="journal article" date="2012" name="Science">
        <title>The Paleozoic origin of enzymatic lignin decomposition reconstructed from 31 fungal genomes.</title>
        <authorList>
            <person name="Floudas D."/>
            <person name="Binder M."/>
            <person name="Riley R."/>
            <person name="Barry K."/>
            <person name="Blanchette R.A."/>
            <person name="Henrissat B."/>
            <person name="Martinez A.T."/>
            <person name="Otillar R."/>
            <person name="Spatafora J.W."/>
            <person name="Yadav J.S."/>
            <person name="Aerts A."/>
            <person name="Benoit I."/>
            <person name="Boyd A."/>
            <person name="Carlson A."/>
            <person name="Copeland A."/>
            <person name="Coutinho P.M."/>
            <person name="de Vries R.P."/>
            <person name="Ferreira P."/>
            <person name="Findley K."/>
            <person name="Foster B."/>
            <person name="Gaskell J."/>
            <person name="Glotzer D."/>
            <person name="Gorecki P."/>
            <person name="Heitman J."/>
            <person name="Hesse C."/>
            <person name="Hori C."/>
            <person name="Igarashi K."/>
            <person name="Jurgens J.A."/>
            <person name="Kallen N."/>
            <person name="Kersten P."/>
            <person name="Kohler A."/>
            <person name="Kuees U."/>
            <person name="Kumar T.K.A."/>
            <person name="Kuo A."/>
            <person name="LaButti K."/>
            <person name="Larrondo L.F."/>
            <person name="Lindquist E."/>
            <person name="Ling A."/>
            <person name="Lombard V."/>
            <person name="Lucas S."/>
            <person name="Lundell T."/>
            <person name="Martin R."/>
            <person name="McLaughlin D.J."/>
            <person name="Morgenstern I."/>
            <person name="Morin E."/>
            <person name="Murat C."/>
            <person name="Nagy L.G."/>
            <person name="Nolan M."/>
            <person name="Ohm R.A."/>
            <person name="Patyshakuliyeva A."/>
            <person name="Rokas A."/>
            <person name="Ruiz-Duenas F.J."/>
            <person name="Sabat G."/>
            <person name="Salamov A."/>
            <person name="Samejima M."/>
            <person name="Schmutz J."/>
            <person name="Slot J.C."/>
            <person name="St John F."/>
            <person name="Stenlid J."/>
            <person name="Sun H."/>
            <person name="Sun S."/>
            <person name="Syed K."/>
            <person name="Tsang A."/>
            <person name="Wiebenga A."/>
            <person name="Young D."/>
            <person name="Pisabarro A."/>
            <person name="Eastwood D.C."/>
            <person name="Martin F."/>
            <person name="Cullen D."/>
            <person name="Grigoriev I.V."/>
            <person name="Hibbett D.S."/>
        </authorList>
    </citation>
    <scope>NUCLEOTIDE SEQUENCE [LARGE SCALE GENOMIC DNA]</scope>
    <source>
        <strain evidence="4 5">LYAD-421 SS1</strain>
    </source>
</reference>
<gene>
    <name evidence="4" type="ORF">DICSQDRAFT_68877</name>
</gene>
<evidence type="ECO:0000259" key="3">
    <source>
        <dbReference type="PROSITE" id="PS50011"/>
    </source>
</evidence>
<dbReference type="InterPro" id="IPR000719">
    <property type="entry name" value="Prot_kinase_dom"/>
</dbReference>
<feature type="domain" description="Protein kinase" evidence="3">
    <location>
        <begin position="49"/>
        <end position="331"/>
    </location>
</feature>
<evidence type="ECO:0000313" key="5">
    <source>
        <dbReference type="Proteomes" id="UP000053319"/>
    </source>
</evidence>
<evidence type="ECO:0000313" key="4">
    <source>
        <dbReference type="EMBL" id="EJF57679.1"/>
    </source>
</evidence>
<keyword evidence="1" id="KW-0547">Nucleotide-binding</keyword>
<dbReference type="SUPFAM" id="SSF56112">
    <property type="entry name" value="Protein kinase-like (PK-like)"/>
    <property type="match status" value="1"/>
</dbReference>
<organism evidence="4 5">
    <name type="scientific">Dichomitus squalens (strain LYAD-421)</name>
    <name type="common">Western red white-rot fungus</name>
    <dbReference type="NCBI Taxonomy" id="732165"/>
    <lineage>
        <taxon>Eukaryota</taxon>
        <taxon>Fungi</taxon>
        <taxon>Dikarya</taxon>
        <taxon>Basidiomycota</taxon>
        <taxon>Agaricomycotina</taxon>
        <taxon>Agaricomycetes</taxon>
        <taxon>Polyporales</taxon>
        <taxon>Polyporaceae</taxon>
        <taxon>Dichomitus</taxon>
    </lineage>
</organism>
<name>R7SND3_DICSQ</name>
<dbReference type="EMBL" id="JH719447">
    <property type="protein sequence ID" value="EJF57679.1"/>
    <property type="molecule type" value="Genomic_DNA"/>
</dbReference>
<dbReference type="OrthoDB" id="5987198at2759"/>
<sequence length="379" mass="44201">MSTPSESTPPEIPSIKPGELDQDEVWWRDHQVWLQERGYLLRPRYSPDWVPSWLAGKGKYYDYEDGQRLPHGQLIDAMRVADGATVVLKQVLRTEHPYEVAITGFLTSESLKSNPKNHCVPIHEVLQVPEDGNIQILVMPLLRKFYDPRFLTVGEAVEFCRQAFEGLQFIHEHHVAHRDISDLNIMMDPRPLFPQLFHFARPSETQDMRGTARYYTRTRYPVKYYFIDFGLSRKFDPAAGPPRSRPIWGGDRSVPEFHRSLGPCDPFPTDIYYIGNVVRTVLLQVRSFSLDSNWDEYRGLDFMQPLVDEMVQTEPGKRPTIQEVVSRFELLMGSLSTWRLRSRLATRNENWLIRSIRVIAHAFRTIFYVLIFRPALPKP</sequence>
<dbReference type="GeneID" id="18843598"/>
<keyword evidence="2" id="KW-0067">ATP-binding</keyword>
<dbReference type="PANTHER" id="PTHR24346:SF30">
    <property type="entry name" value="MATERNAL EMBRYONIC LEUCINE ZIPPER KINASE"/>
    <property type="match status" value="1"/>
</dbReference>
<dbReference type="AlphaFoldDB" id="R7SND3"/>
<dbReference type="HOGENOM" id="CLU_044121_2_1_1"/>
<dbReference type="SMART" id="SM00220">
    <property type="entry name" value="S_TKc"/>
    <property type="match status" value="1"/>
</dbReference>
<dbReference type="Gene3D" id="1.10.510.10">
    <property type="entry name" value="Transferase(Phosphotransferase) domain 1"/>
    <property type="match status" value="1"/>
</dbReference>
<dbReference type="PROSITE" id="PS50011">
    <property type="entry name" value="PROTEIN_KINASE_DOM"/>
    <property type="match status" value="1"/>
</dbReference>
<evidence type="ECO:0000256" key="1">
    <source>
        <dbReference type="ARBA" id="ARBA00022741"/>
    </source>
</evidence>
<dbReference type="RefSeq" id="XP_007369651.1">
    <property type="nucleotide sequence ID" value="XM_007369589.1"/>
</dbReference>
<evidence type="ECO:0000256" key="2">
    <source>
        <dbReference type="ARBA" id="ARBA00022840"/>
    </source>
</evidence>
<dbReference type="GO" id="GO:0005524">
    <property type="term" value="F:ATP binding"/>
    <property type="evidence" value="ECO:0007669"/>
    <property type="project" value="UniProtKB-KW"/>
</dbReference>
<dbReference type="GO" id="GO:0005737">
    <property type="term" value="C:cytoplasm"/>
    <property type="evidence" value="ECO:0007669"/>
    <property type="project" value="TreeGrafter"/>
</dbReference>
<dbReference type="GO" id="GO:0004674">
    <property type="term" value="F:protein serine/threonine kinase activity"/>
    <property type="evidence" value="ECO:0007669"/>
    <property type="project" value="TreeGrafter"/>
</dbReference>
<dbReference type="KEGG" id="dsq:DICSQDRAFT_68877"/>